<evidence type="ECO:0000256" key="2">
    <source>
        <dbReference type="ARBA" id="ARBA00022670"/>
    </source>
</evidence>
<feature type="active site" description="Charge relay system" evidence="5">
    <location>
        <position position="56"/>
    </location>
</feature>
<keyword evidence="8" id="KW-1185">Reference proteome</keyword>
<dbReference type="EMBL" id="ABCS01000127">
    <property type="protein sequence ID" value="EDM74497.1"/>
    <property type="molecule type" value="Genomic_DNA"/>
</dbReference>
<dbReference type="InterPro" id="IPR050131">
    <property type="entry name" value="Peptidase_S8_subtilisin-like"/>
</dbReference>
<evidence type="ECO:0000256" key="5">
    <source>
        <dbReference type="PROSITE-ProRule" id="PRU01240"/>
    </source>
</evidence>
<dbReference type="eggNOG" id="COG1404">
    <property type="taxonomic scope" value="Bacteria"/>
</dbReference>
<evidence type="ECO:0000259" key="6">
    <source>
        <dbReference type="Pfam" id="PF00082"/>
    </source>
</evidence>
<comment type="similarity">
    <text evidence="1 5">Belongs to the peptidase S8 family.</text>
</comment>
<dbReference type="InterPro" id="IPR015500">
    <property type="entry name" value="Peptidase_S8_subtilisin-rel"/>
</dbReference>
<gene>
    <name evidence="7" type="ORF">PPSIR1_06401</name>
</gene>
<evidence type="ECO:0000256" key="4">
    <source>
        <dbReference type="ARBA" id="ARBA00022825"/>
    </source>
</evidence>
<feature type="domain" description="Peptidase S8/S53" evidence="6">
    <location>
        <begin position="11"/>
        <end position="260"/>
    </location>
</feature>
<evidence type="ECO:0000256" key="1">
    <source>
        <dbReference type="ARBA" id="ARBA00011073"/>
    </source>
</evidence>
<dbReference type="STRING" id="391625.PPSIR1_06401"/>
<keyword evidence="4 5" id="KW-0720">Serine protease</keyword>
<feature type="active site" description="Charge relay system" evidence="5">
    <location>
        <position position="214"/>
    </location>
</feature>
<dbReference type="PROSITE" id="PS51892">
    <property type="entry name" value="SUBTILASE"/>
    <property type="match status" value="1"/>
</dbReference>
<dbReference type="Proteomes" id="UP000005801">
    <property type="component" value="Unassembled WGS sequence"/>
</dbReference>
<organism evidence="7 8">
    <name type="scientific">Plesiocystis pacifica SIR-1</name>
    <dbReference type="NCBI Taxonomy" id="391625"/>
    <lineage>
        <taxon>Bacteria</taxon>
        <taxon>Pseudomonadati</taxon>
        <taxon>Myxococcota</taxon>
        <taxon>Polyangia</taxon>
        <taxon>Nannocystales</taxon>
        <taxon>Nannocystaceae</taxon>
        <taxon>Plesiocystis</taxon>
    </lineage>
</organism>
<feature type="active site" description="Charge relay system" evidence="5">
    <location>
        <position position="20"/>
    </location>
</feature>
<dbReference type="AlphaFoldDB" id="A6GHZ0"/>
<evidence type="ECO:0000313" key="7">
    <source>
        <dbReference type="EMBL" id="EDM74497.1"/>
    </source>
</evidence>
<sequence>MGSLWRAGVRGQGVEIGHLDSGVAEHPVLRRRVAAFLDTDARGRPAGEHPRDELGHGTHTAAIVCGGSVEGLAIGAAPRARLRSAAVIDAGDNLVRILRGLDWLRGSGVRVLCMALGFEGDNPVLWTMLEALRREGVLSVCAIGNHGPARPLSPARYPGVLSVGAITEAGEVPGYCARVLDDAGRCVAPALLAPGTFASADSRGEGLRTMGGTSQACALVAGIAALLASARPRATPGQLASALIRGARPIEGLESRCRHGLVDARRALELLGTHGQRGFGPRPVEPPFFRDPALMKTARLGSSFSGGVVRCIVIASSRAADHPLEGRAASILARVSKATRQQPKAVEYFPVARAAVVEASPRFIHALAMDSRVRVLSPTRAENRYRL</sequence>
<dbReference type="Pfam" id="PF00082">
    <property type="entry name" value="Peptidase_S8"/>
    <property type="match status" value="1"/>
</dbReference>
<evidence type="ECO:0000256" key="3">
    <source>
        <dbReference type="ARBA" id="ARBA00022801"/>
    </source>
</evidence>
<dbReference type="InterPro" id="IPR036852">
    <property type="entry name" value="Peptidase_S8/S53_dom_sf"/>
</dbReference>
<dbReference type="InterPro" id="IPR000209">
    <property type="entry name" value="Peptidase_S8/S53_dom"/>
</dbReference>
<reference evidence="7 8" key="1">
    <citation type="submission" date="2007-06" db="EMBL/GenBank/DDBJ databases">
        <authorList>
            <person name="Shimkets L."/>
            <person name="Ferriera S."/>
            <person name="Johnson J."/>
            <person name="Kravitz S."/>
            <person name="Beeson K."/>
            <person name="Sutton G."/>
            <person name="Rogers Y.-H."/>
            <person name="Friedman R."/>
            <person name="Frazier M."/>
            <person name="Venter J.C."/>
        </authorList>
    </citation>
    <scope>NUCLEOTIDE SEQUENCE [LARGE SCALE GENOMIC DNA]</scope>
    <source>
        <strain evidence="7 8">SIR-1</strain>
    </source>
</reference>
<comment type="caution">
    <text evidence="7">The sequence shown here is derived from an EMBL/GenBank/DDBJ whole genome shotgun (WGS) entry which is preliminary data.</text>
</comment>
<proteinExistence type="inferred from homology"/>
<keyword evidence="3 5" id="KW-0378">Hydrolase</keyword>
<name>A6GHZ0_9BACT</name>
<dbReference type="CDD" id="cd00306">
    <property type="entry name" value="Peptidases_S8_S53"/>
    <property type="match status" value="1"/>
</dbReference>
<dbReference type="GO" id="GO:0006508">
    <property type="term" value="P:proteolysis"/>
    <property type="evidence" value="ECO:0007669"/>
    <property type="project" value="UniProtKB-KW"/>
</dbReference>
<dbReference type="PANTHER" id="PTHR43806">
    <property type="entry name" value="PEPTIDASE S8"/>
    <property type="match status" value="1"/>
</dbReference>
<dbReference type="PRINTS" id="PR00723">
    <property type="entry name" value="SUBTILISIN"/>
</dbReference>
<accession>A6GHZ0</accession>
<dbReference type="SUPFAM" id="SSF52743">
    <property type="entry name" value="Subtilisin-like"/>
    <property type="match status" value="1"/>
</dbReference>
<dbReference type="PANTHER" id="PTHR43806:SF11">
    <property type="entry name" value="CEREVISIN-RELATED"/>
    <property type="match status" value="1"/>
</dbReference>
<protein>
    <submittedName>
        <fullName evidence="7">Serine protease, subtilase family protein</fullName>
    </submittedName>
</protein>
<dbReference type="GO" id="GO:0004252">
    <property type="term" value="F:serine-type endopeptidase activity"/>
    <property type="evidence" value="ECO:0007669"/>
    <property type="project" value="UniProtKB-UniRule"/>
</dbReference>
<evidence type="ECO:0000313" key="8">
    <source>
        <dbReference type="Proteomes" id="UP000005801"/>
    </source>
</evidence>
<dbReference type="Gene3D" id="3.40.50.200">
    <property type="entry name" value="Peptidase S8/S53 domain"/>
    <property type="match status" value="1"/>
</dbReference>
<keyword evidence="2 5" id="KW-0645">Protease</keyword>